<feature type="non-terminal residue" evidence="2">
    <location>
        <position position="1"/>
    </location>
</feature>
<dbReference type="GO" id="GO:0004519">
    <property type="term" value="F:endonuclease activity"/>
    <property type="evidence" value="ECO:0007669"/>
    <property type="project" value="UniProtKB-KW"/>
</dbReference>
<sequence length="473" mass="55231">QFKFNISSKRFYSSSNNKIISELYLNRKAPIKPFEEKIVSVCKDLLSSTTLNRFFKDLKGKGGIYLFIYKSDPNIYYIGRAKDFQKRYKAHLNINLKDRFHVFANTVGWDKFEFAVIEICSLDMHRERESYYLQKYLPLLNTIFKSNLSDTQTFDSVYEILKLRQLESGFDNKYKGIFIYLYEYINGQLSINYTTFSSINQLSKHLNISRETISIYLNTYVPFKGYLFLTDMIEYPEIIDKLVSDSTQGLELDRTIAKKVWKYYIKADGIVVKTTYESIGAVAKALNVHHTVINNHLDKWIKGGLEDNYLFSSELDSLEFEKLMELSLLRKYNNLKVWVYDALTLELISDMFSSMKKAADYFNVDYRSLLKHLDTKKATTKGGKLVLLFSNELSELEKELLLNKVKKTTNETTPVWVYKKVDDALVLIDNNKPSYSSKFLASKSLNISTKTISKYLDSEKSYKSLYFYTTFKG</sequence>
<keyword evidence="2" id="KW-0496">Mitochondrion</keyword>
<keyword evidence="2" id="KW-0378">Hydrolase</keyword>
<dbReference type="InterPro" id="IPR035901">
    <property type="entry name" value="GIY-YIG_endonuc_sf"/>
</dbReference>
<dbReference type="SMART" id="SM00465">
    <property type="entry name" value="GIYc"/>
    <property type="match status" value="1"/>
</dbReference>
<evidence type="ECO:0000313" key="2">
    <source>
        <dbReference type="EMBL" id="AMX22144.1"/>
    </source>
</evidence>
<geneLocation type="mitochondrion" evidence="2"/>
<dbReference type="Pfam" id="PF01541">
    <property type="entry name" value="GIY-YIG"/>
    <property type="match status" value="1"/>
</dbReference>
<dbReference type="InterPro" id="IPR003647">
    <property type="entry name" value="Intron_nuc_1_rpt"/>
</dbReference>
<gene>
    <name evidence="2" type="primary">orf473</name>
</gene>
<dbReference type="Gene3D" id="3.40.1440.10">
    <property type="entry name" value="GIY-YIG endonuclease"/>
    <property type="match status" value="1"/>
</dbReference>
<dbReference type="EMBL" id="KT380883">
    <property type="protein sequence ID" value="AMX22144.1"/>
    <property type="molecule type" value="Genomic_DNA"/>
</dbReference>
<reference evidence="2" key="1">
    <citation type="journal article" date="2016" name="PLoS ONE">
        <title>Intron Derived Size Polymorphism in the Mitochondrial Genomes of Closely Related Chrysoporthe Species.</title>
        <authorList>
            <person name="Kanzi A.M."/>
            <person name="Wingfield B.D."/>
            <person name="Steenkamp E.T."/>
            <person name="Naidoo S."/>
            <person name="van der Merwe N.A."/>
        </authorList>
    </citation>
    <scope>NUCLEOTIDE SEQUENCE</scope>
</reference>
<accession>A0A191MX13</accession>
<dbReference type="Pfam" id="PF07453">
    <property type="entry name" value="NUMOD1"/>
    <property type="match status" value="4"/>
</dbReference>
<dbReference type="PROSITE" id="PS50164">
    <property type="entry name" value="GIY_YIG"/>
    <property type="match status" value="1"/>
</dbReference>
<keyword evidence="2" id="KW-0255">Endonuclease</keyword>
<dbReference type="GeneID" id="31078055"/>
<dbReference type="SUPFAM" id="SSF82771">
    <property type="entry name" value="GIY-YIG endonuclease"/>
    <property type="match status" value="1"/>
</dbReference>
<organism evidence="2">
    <name type="scientific">Chrysoporthe austroafricana</name>
    <dbReference type="NCBI Taxonomy" id="354353"/>
    <lineage>
        <taxon>Eukaryota</taxon>
        <taxon>Fungi</taxon>
        <taxon>Dikarya</taxon>
        <taxon>Ascomycota</taxon>
        <taxon>Pezizomycotina</taxon>
        <taxon>Sordariomycetes</taxon>
        <taxon>Sordariomycetidae</taxon>
        <taxon>Diaporthales</taxon>
        <taxon>Cryphonectriaceae</taxon>
        <taxon>Cryphonectria-Endothia species complex</taxon>
        <taxon>Chrysoporthe</taxon>
    </lineage>
</organism>
<name>A0A191MX13_9PEZI</name>
<dbReference type="RefSeq" id="YP_009262069.1">
    <property type="nucleotide sequence ID" value="NC_030522.1"/>
</dbReference>
<dbReference type="InterPro" id="IPR000305">
    <property type="entry name" value="GIY-YIG_endonuc"/>
</dbReference>
<protein>
    <submittedName>
        <fullName evidence="2">GIY-YIG endonuclease</fullName>
    </submittedName>
</protein>
<dbReference type="SMART" id="SM00497">
    <property type="entry name" value="IENR1"/>
    <property type="match status" value="4"/>
</dbReference>
<dbReference type="InterPro" id="IPR010896">
    <property type="entry name" value="NUMOD1"/>
</dbReference>
<feature type="domain" description="GIY-YIG" evidence="1">
    <location>
        <begin position="60"/>
        <end position="142"/>
    </location>
</feature>
<dbReference type="AlphaFoldDB" id="A0A191MX13"/>
<proteinExistence type="predicted"/>
<evidence type="ECO:0000259" key="1">
    <source>
        <dbReference type="PROSITE" id="PS50164"/>
    </source>
</evidence>
<keyword evidence="2" id="KW-0540">Nuclease</keyword>